<accession>A0A7S2TCB1</accession>
<evidence type="ECO:0000256" key="1">
    <source>
        <dbReference type="SAM" id="MobiDB-lite"/>
    </source>
</evidence>
<evidence type="ECO:0000313" key="2">
    <source>
        <dbReference type="EMBL" id="CAD9725160.1"/>
    </source>
</evidence>
<gene>
    <name evidence="2" type="ORF">PMIC02512_LOCUS2411</name>
    <name evidence="3" type="ORF">PMIC02512_LOCUS2412</name>
</gene>
<reference evidence="2" key="1">
    <citation type="submission" date="2021-01" db="EMBL/GenBank/DDBJ databases">
        <authorList>
            <person name="Corre E."/>
            <person name="Pelletier E."/>
            <person name="Niang G."/>
            <person name="Scheremetjew M."/>
            <person name="Finn R."/>
            <person name="Kale V."/>
            <person name="Holt S."/>
            <person name="Cochrane G."/>
            <person name="Meng A."/>
            <person name="Brown T."/>
            <person name="Cohen L."/>
        </authorList>
    </citation>
    <scope>NUCLEOTIDE SEQUENCE</scope>
    <source>
        <strain evidence="2">CCCM 845</strain>
    </source>
</reference>
<name>A0A7S2TCB1_PROMC</name>
<proteinExistence type="predicted"/>
<feature type="region of interest" description="Disordered" evidence="1">
    <location>
        <begin position="85"/>
        <end position="112"/>
    </location>
</feature>
<evidence type="ECO:0000313" key="3">
    <source>
        <dbReference type="EMBL" id="CAD9725161.1"/>
    </source>
</evidence>
<feature type="compositionally biased region" description="Pro residues" evidence="1">
    <location>
        <begin position="85"/>
        <end position="97"/>
    </location>
</feature>
<dbReference type="EMBL" id="HBHN01008805">
    <property type="protein sequence ID" value="CAD9725160.1"/>
    <property type="molecule type" value="Transcribed_RNA"/>
</dbReference>
<dbReference type="AlphaFoldDB" id="A0A7S2TCB1"/>
<sequence length="112" mass="11720">MTASVAILAQGPSVAILAQAISTRDELAPHFQLEHFPRIPPRVSHVGMAVVSHRPSLRIGAVLLVPVFVFDGQMPVCSMQILPTRPLPASPSSPPPIRAASSGDAAVLSVDV</sequence>
<protein>
    <submittedName>
        <fullName evidence="2">Uncharacterized protein</fullName>
    </submittedName>
</protein>
<organism evidence="2">
    <name type="scientific">Prorocentrum micans</name>
    <name type="common">Red tide dinoflagellate</name>
    <dbReference type="NCBI Taxonomy" id="2945"/>
    <lineage>
        <taxon>Eukaryota</taxon>
        <taxon>Sar</taxon>
        <taxon>Alveolata</taxon>
        <taxon>Dinophyceae</taxon>
        <taxon>Prorocentrales</taxon>
        <taxon>Prorocentraceae</taxon>
        <taxon>Prorocentrum</taxon>
    </lineage>
</organism>
<dbReference type="EMBL" id="HBHN01008806">
    <property type="protein sequence ID" value="CAD9725161.1"/>
    <property type="molecule type" value="Transcribed_RNA"/>
</dbReference>